<accession>A0ABX9BMR1</accession>
<evidence type="ECO:0000256" key="6">
    <source>
        <dbReference type="ARBA" id="ARBA00032230"/>
    </source>
</evidence>
<evidence type="ECO:0000313" key="9">
    <source>
        <dbReference type="EMBL" id="RAI98338.1"/>
    </source>
</evidence>
<comment type="similarity">
    <text evidence="2 7">Belongs to the glycosyl hydrolase 2 family.</text>
</comment>
<dbReference type="Pfam" id="PF02929">
    <property type="entry name" value="Bgal_small_N"/>
    <property type="match status" value="1"/>
</dbReference>
<dbReference type="InterPro" id="IPR008979">
    <property type="entry name" value="Galactose-bd-like_sf"/>
</dbReference>
<dbReference type="PRINTS" id="PR00132">
    <property type="entry name" value="GLHYDRLASE2"/>
</dbReference>
<dbReference type="Gene3D" id="2.70.98.10">
    <property type="match status" value="1"/>
</dbReference>
<dbReference type="InterPro" id="IPR006101">
    <property type="entry name" value="Glyco_hydro_2"/>
</dbReference>
<dbReference type="SUPFAM" id="SSF49303">
    <property type="entry name" value="beta-Galactosidase/glucuronidase domain"/>
    <property type="match status" value="2"/>
</dbReference>
<evidence type="ECO:0000256" key="5">
    <source>
        <dbReference type="ARBA" id="ARBA00023295"/>
    </source>
</evidence>
<dbReference type="Pfam" id="PF02837">
    <property type="entry name" value="Glyco_hydro_2_N"/>
    <property type="match status" value="1"/>
</dbReference>
<dbReference type="InterPro" id="IPR036156">
    <property type="entry name" value="Beta-gal/glucu_dom_sf"/>
</dbReference>
<organism evidence="9 10">
    <name type="scientific">Paenibacillus pabuli</name>
    <dbReference type="NCBI Taxonomy" id="1472"/>
    <lineage>
        <taxon>Bacteria</taxon>
        <taxon>Bacillati</taxon>
        <taxon>Bacillota</taxon>
        <taxon>Bacilli</taxon>
        <taxon>Bacillales</taxon>
        <taxon>Paenibacillaceae</taxon>
        <taxon>Paenibacillus</taxon>
    </lineage>
</organism>
<dbReference type="SUPFAM" id="SSF74650">
    <property type="entry name" value="Galactose mutarotase-like"/>
    <property type="match status" value="1"/>
</dbReference>
<dbReference type="Pfam" id="PF00703">
    <property type="entry name" value="Glyco_hydro_2"/>
    <property type="match status" value="1"/>
</dbReference>
<comment type="catalytic activity">
    <reaction evidence="1 7">
        <text>Hydrolysis of terminal non-reducing beta-D-galactose residues in beta-D-galactosides.</text>
        <dbReference type="EC" id="3.2.1.23"/>
    </reaction>
</comment>
<dbReference type="PANTHER" id="PTHR46323">
    <property type="entry name" value="BETA-GALACTOSIDASE"/>
    <property type="match status" value="1"/>
</dbReference>
<evidence type="ECO:0000256" key="4">
    <source>
        <dbReference type="ARBA" id="ARBA00022801"/>
    </source>
</evidence>
<comment type="caution">
    <text evidence="9">The sequence shown here is derived from an EMBL/GenBank/DDBJ whole genome shotgun (WGS) entry which is preliminary data.</text>
</comment>
<dbReference type="EMBL" id="QLLI01000004">
    <property type="protein sequence ID" value="RAI98338.1"/>
    <property type="molecule type" value="Genomic_DNA"/>
</dbReference>
<reference evidence="9 10" key="1">
    <citation type="submission" date="2018-06" db="EMBL/GenBank/DDBJ databases">
        <title>Freshwater and sediment microbial communities from various areas in North America, analyzing microbe dynamics in response to fracking.</title>
        <authorList>
            <person name="Lamendella R."/>
        </authorList>
    </citation>
    <scope>NUCLEOTIDE SEQUENCE [LARGE SCALE GENOMIC DNA]</scope>
    <source>
        <strain evidence="9 10">NG-13</strain>
    </source>
</reference>
<feature type="domain" description="Beta galactosidase small chain/" evidence="8">
    <location>
        <begin position="736"/>
        <end position="1007"/>
    </location>
</feature>
<keyword evidence="5 7" id="KW-0326">Glycosidase</keyword>
<dbReference type="InterPro" id="IPR006102">
    <property type="entry name" value="Ig-like_GH2"/>
</dbReference>
<evidence type="ECO:0000313" key="10">
    <source>
        <dbReference type="Proteomes" id="UP000248827"/>
    </source>
</evidence>
<dbReference type="InterPro" id="IPR023230">
    <property type="entry name" value="Glyco_hydro_2_CS"/>
</dbReference>
<dbReference type="InterPro" id="IPR011013">
    <property type="entry name" value="Gal_mutarotase_sf_dom"/>
</dbReference>
<dbReference type="InterPro" id="IPR032312">
    <property type="entry name" value="LacZ_4"/>
</dbReference>
<dbReference type="SUPFAM" id="SSF49785">
    <property type="entry name" value="Galactose-binding domain-like"/>
    <property type="match status" value="1"/>
</dbReference>
<evidence type="ECO:0000256" key="3">
    <source>
        <dbReference type="ARBA" id="ARBA00012756"/>
    </source>
</evidence>
<dbReference type="InterPro" id="IPR014718">
    <property type="entry name" value="GH-type_carb-bd"/>
</dbReference>
<protein>
    <recommendedName>
        <fullName evidence="3 7">Beta-galactosidase</fullName>
        <ecNumber evidence="3 7">3.2.1.23</ecNumber>
    </recommendedName>
    <alternativeName>
        <fullName evidence="6 7">Lactase</fullName>
    </alternativeName>
</protein>
<gene>
    <name evidence="9" type="ORF">DET54_104395</name>
</gene>
<dbReference type="Pfam" id="PF16353">
    <property type="entry name" value="LacZ_4"/>
    <property type="match status" value="1"/>
</dbReference>
<dbReference type="Gene3D" id="2.60.120.260">
    <property type="entry name" value="Galactose-binding domain-like"/>
    <property type="match status" value="1"/>
</dbReference>
<dbReference type="RefSeq" id="WP_111619742.1">
    <property type="nucleotide sequence ID" value="NZ_QLLI01000004.1"/>
</dbReference>
<keyword evidence="10" id="KW-1185">Reference proteome</keyword>
<dbReference type="Proteomes" id="UP000248827">
    <property type="component" value="Unassembled WGS sequence"/>
</dbReference>
<sequence length="1014" mass="115977">MLNITKHWEDLNVLHVNREEARAYYIPYHDEVTAKTRKRGRSPYFQTLNGQWKFQYHASVAQVHQAFYQEGHDVNHWDNLTVPSCWQVNGYDQLHYINYNYPISCDPPFVPDDNPAGLYVRDFEMPLEWEAKERYVVFEGVNSCFYLWVNGQYVGYSQGSRIPAEFNLTEYLRPGSNRMALMVLKWCDGTYIEDQDMWRYSGIYRDVYLLGRDKAHIRDVFHKQHFAATGNQVTLVSEIETTGRLNVKTELKDATGKLVAAAEGVIEGKGSLKLDVDHPLMWSAENPVLFDLYVTAGDEVLLSSVGFRTVDVHEGVFRINGKAVKLKGVNRHDSHPELGQTIPLEAMIEDIKLMKQYNVNTVRTAHYPNDPRFLELCNEFGMYVIDEADLECHGIGQAGNFKDGCHHQLSGDPAWKEAFLERAVRMVERDKNQASVIMWSLGNESGYHVNHIAMAEWIRSRDESRLVHYEGTAPQAGGHPNTESLDIESRMYFTYDEVRNYVEDNNNHKPLFLCEYSHAMGNSCGDLGDYWDLFYAHPQLMGGCIWEWTDHGIATKTAEGQSYYAYGGDFGDSPNDGNFCIDGLVTPDRKPHSSLIELKQIHAPIRVEAIDLSQGLFNVINRHDFVDLSPIGLHWKITSDGVTVQQGQIWQLEAEAGSEQRISLPYDFTALNGQAAELTLSFWNNQETTWASMGYEVAFAQFVIYEAQSLARIQEEITASSIAYRQIQAEEVLGALVMTGQGYRYVFSLDQGAFASITREGLEMLASPLRFHIWRAPIDNDTYILGKWREEGYDRAKTKIYGTTWEHTEDGVSLNVKFSIGASDRYPIVRGEANWSVRHNGVIQLQTQVNVRENFPYLPRFGLEWIMPAGNEEIEYYGYGPHESYLDKHRSARKGRYLTCLDDLFQDDYVMPQENGSRYGTEWAMVTNMLGMGMKFASSRPFSFNASHYTPEDLAAASHTYDLKPRQETVIQLDYKMSGVGSSSVGPQLLDAYRMDDKAFTFELWLKPIFKEDE</sequence>
<keyword evidence="4 7" id="KW-0378">Hydrolase</keyword>
<evidence type="ECO:0000259" key="8">
    <source>
        <dbReference type="SMART" id="SM01038"/>
    </source>
</evidence>
<evidence type="ECO:0000256" key="7">
    <source>
        <dbReference type="RuleBase" id="RU361154"/>
    </source>
</evidence>
<dbReference type="InterPro" id="IPR006104">
    <property type="entry name" value="Glyco_hydro_2_N"/>
</dbReference>
<dbReference type="EC" id="3.2.1.23" evidence="3 7"/>
<dbReference type="PANTHER" id="PTHR46323:SF2">
    <property type="entry name" value="BETA-GALACTOSIDASE"/>
    <property type="match status" value="1"/>
</dbReference>
<dbReference type="SUPFAM" id="SSF51445">
    <property type="entry name" value="(Trans)glycosidases"/>
    <property type="match status" value="1"/>
</dbReference>
<dbReference type="InterPro" id="IPR017853">
    <property type="entry name" value="GH"/>
</dbReference>
<dbReference type="InterPro" id="IPR013783">
    <property type="entry name" value="Ig-like_fold"/>
</dbReference>
<dbReference type="SMART" id="SM01038">
    <property type="entry name" value="Bgal_small_N"/>
    <property type="match status" value="1"/>
</dbReference>
<name>A0ABX9BMR1_9BACL</name>
<dbReference type="InterPro" id="IPR050347">
    <property type="entry name" value="Bact_Beta-galactosidase"/>
</dbReference>
<dbReference type="InterPro" id="IPR004199">
    <property type="entry name" value="B-gal_small/dom_5"/>
</dbReference>
<proteinExistence type="inferred from homology"/>
<dbReference type="Pfam" id="PF02836">
    <property type="entry name" value="Glyco_hydro_2_C"/>
    <property type="match status" value="1"/>
</dbReference>
<dbReference type="InterPro" id="IPR006103">
    <property type="entry name" value="Glyco_hydro_2_cat"/>
</dbReference>
<evidence type="ECO:0000256" key="1">
    <source>
        <dbReference type="ARBA" id="ARBA00001412"/>
    </source>
</evidence>
<evidence type="ECO:0000256" key="2">
    <source>
        <dbReference type="ARBA" id="ARBA00007401"/>
    </source>
</evidence>
<dbReference type="Gene3D" id="2.60.40.10">
    <property type="entry name" value="Immunoglobulins"/>
    <property type="match status" value="2"/>
</dbReference>
<dbReference type="PROSITE" id="PS00719">
    <property type="entry name" value="GLYCOSYL_HYDROL_F2_1"/>
    <property type="match status" value="1"/>
</dbReference>
<dbReference type="Gene3D" id="3.20.20.80">
    <property type="entry name" value="Glycosidases"/>
    <property type="match status" value="1"/>
</dbReference>